<dbReference type="Proteomes" id="UP000601223">
    <property type="component" value="Unassembled WGS sequence"/>
</dbReference>
<feature type="transmembrane region" description="Helical" evidence="1">
    <location>
        <begin position="6"/>
        <end position="25"/>
    </location>
</feature>
<gene>
    <name evidence="2" type="ORF">Cba03nite_66460</name>
</gene>
<keyword evidence="1" id="KW-0812">Transmembrane</keyword>
<dbReference type="EMBL" id="BONF01000045">
    <property type="protein sequence ID" value="GIF85297.1"/>
    <property type="molecule type" value="Genomic_DNA"/>
</dbReference>
<evidence type="ECO:0000313" key="2">
    <source>
        <dbReference type="EMBL" id="GIF85297.1"/>
    </source>
</evidence>
<reference evidence="2 3" key="1">
    <citation type="submission" date="2021-01" db="EMBL/GenBank/DDBJ databases">
        <title>Whole genome shotgun sequence of Catellatospora bangladeshensis NBRC 107357.</title>
        <authorList>
            <person name="Komaki H."/>
            <person name="Tamura T."/>
        </authorList>
    </citation>
    <scope>NUCLEOTIDE SEQUENCE [LARGE SCALE GENOMIC DNA]</scope>
    <source>
        <strain evidence="2 3">NBRC 107357</strain>
    </source>
</reference>
<organism evidence="2 3">
    <name type="scientific">Catellatospora bangladeshensis</name>
    <dbReference type="NCBI Taxonomy" id="310355"/>
    <lineage>
        <taxon>Bacteria</taxon>
        <taxon>Bacillati</taxon>
        <taxon>Actinomycetota</taxon>
        <taxon>Actinomycetes</taxon>
        <taxon>Micromonosporales</taxon>
        <taxon>Micromonosporaceae</taxon>
        <taxon>Catellatospora</taxon>
    </lineage>
</organism>
<keyword evidence="1" id="KW-1133">Transmembrane helix</keyword>
<protein>
    <submittedName>
        <fullName evidence="2">Uncharacterized protein</fullName>
    </submittedName>
</protein>
<accession>A0A8J3JQX4</accession>
<dbReference type="AlphaFoldDB" id="A0A8J3JQX4"/>
<sequence>MVLWIVLAVVLLSLVFLGLVVRVLLWRLAGLREAQVELQAVAARAQELAQTAQGLQAHGDSMKVRAELLQERLAEVKAHAGSIKPKKA</sequence>
<keyword evidence="3" id="KW-1185">Reference proteome</keyword>
<evidence type="ECO:0000256" key="1">
    <source>
        <dbReference type="SAM" id="Phobius"/>
    </source>
</evidence>
<name>A0A8J3JQX4_9ACTN</name>
<dbReference type="RefSeq" id="WP_239126193.1">
    <property type="nucleotide sequence ID" value="NZ_BONF01000045.1"/>
</dbReference>
<comment type="caution">
    <text evidence="2">The sequence shown here is derived from an EMBL/GenBank/DDBJ whole genome shotgun (WGS) entry which is preliminary data.</text>
</comment>
<evidence type="ECO:0000313" key="3">
    <source>
        <dbReference type="Proteomes" id="UP000601223"/>
    </source>
</evidence>
<keyword evidence="1" id="KW-0472">Membrane</keyword>
<proteinExistence type="predicted"/>